<proteinExistence type="predicted"/>
<evidence type="ECO:0000313" key="2">
    <source>
        <dbReference type="Proteomes" id="UP001501598"/>
    </source>
</evidence>
<accession>A0ABP8RED5</accession>
<name>A0ABP8RED5_9PSEU</name>
<protein>
    <submittedName>
        <fullName evidence="1">Uncharacterized protein</fullName>
    </submittedName>
</protein>
<evidence type="ECO:0000313" key="1">
    <source>
        <dbReference type="EMBL" id="GAA4536447.1"/>
    </source>
</evidence>
<reference evidence="2" key="1">
    <citation type="journal article" date="2019" name="Int. J. Syst. Evol. Microbiol.">
        <title>The Global Catalogue of Microorganisms (GCM) 10K type strain sequencing project: providing services to taxonomists for standard genome sequencing and annotation.</title>
        <authorList>
            <consortium name="The Broad Institute Genomics Platform"/>
            <consortium name="The Broad Institute Genome Sequencing Center for Infectious Disease"/>
            <person name="Wu L."/>
            <person name="Ma J."/>
        </authorList>
    </citation>
    <scope>NUCLEOTIDE SEQUENCE [LARGE SCALE GENOMIC DNA]</scope>
    <source>
        <strain evidence="2">JCM 17906</strain>
    </source>
</reference>
<gene>
    <name evidence="1" type="ORF">GCM10023175_03450</name>
</gene>
<organism evidence="1 2">
    <name type="scientific">Pseudonocardia xishanensis</name>
    <dbReference type="NCBI Taxonomy" id="630995"/>
    <lineage>
        <taxon>Bacteria</taxon>
        <taxon>Bacillati</taxon>
        <taxon>Actinomycetota</taxon>
        <taxon>Actinomycetes</taxon>
        <taxon>Pseudonocardiales</taxon>
        <taxon>Pseudonocardiaceae</taxon>
        <taxon>Pseudonocardia</taxon>
    </lineage>
</organism>
<keyword evidence="2" id="KW-1185">Reference proteome</keyword>
<comment type="caution">
    <text evidence="1">The sequence shown here is derived from an EMBL/GenBank/DDBJ whole genome shotgun (WGS) entry which is preliminary data.</text>
</comment>
<dbReference type="Proteomes" id="UP001501598">
    <property type="component" value="Unassembled WGS sequence"/>
</dbReference>
<dbReference type="RefSeq" id="WP_345411969.1">
    <property type="nucleotide sequence ID" value="NZ_BAABGT010000004.1"/>
</dbReference>
<dbReference type="EMBL" id="BAABGT010000004">
    <property type="protein sequence ID" value="GAA4536447.1"/>
    <property type="molecule type" value="Genomic_DNA"/>
</dbReference>
<sequence length="132" mass="14522">MLALVLWAPFLVWQGLHGWPRVALSRRRRGGALRRFAPEVPVVSGHSAFADWSTPADPGGRTVVVGYPEPERWFTGCAPAATIDDGVGLDNQERGRTVWACGPPRQPWSELWPQLRRVGEVKREGVAVLSSA</sequence>